<feature type="transmembrane region" description="Helical" evidence="6">
    <location>
        <begin position="80"/>
        <end position="98"/>
    </location>
</feature>
<dbReference type="InterPro" id="IPR001851">
    <property type="entry name" value="ABC_transp_permease"/>
</dbReference>
<evidence type="ECO:0000256" key="6">
    <source>
        <dbReference type="SAM" id="Phobius"/>
    </source>
</evidence>
<keyword evidence="2" id="KW-1003">Cell membrane</keyword>
<dbReference type="EMBL" id="CP000805">
    <property type="protein sequence ID" value="ACD70728.1"/>
    <property type="molecule type" value="Genomic_DNA"/>
</dbReference>
<comment type="subcellular location">
    <subcellularLocation>
        <location evidence="1">Cell membrane</location>
        <topology evidence="1">Multi-pass membrane protein</topology>
    </subcellularLocation>
</comment>
<dbReference type="AlphaFoldDB" id="A0A0H3BK61"/>
<keyword evidence="3 6" id="KW-0812">Transmembrane</keyword>
<feature type="transmembrane region" description="Helical" evidence="6">
    <location>
        <begin position="104"/>
        <end position="125"/>
    </location>
</feature>
<dbReference type="Proteomes" id="UP000001202">
    <property type="component" value="Chromosome"/>
</dbReference>
<dbReference type="Pfam" id="PF02653">
    <property type="entry name" value="BPD_transp_2"/>
    <property type="match status" value="1"/>
</dbReference>
<feature type="transmembrane region" description="Helical" evidence="6">
    <location>
        <begin position="248"/>
        <end position="268"/>
    </location>
</feature>
<feature type="transmembrane region" description="Helical" evidence="6">
    <location>
        <begin position="137"/>
        <end position="155"/>
    </location>
</feature>
<evidence type="ECO:0000256" key="4">
    <source>
        <dbReference type="ARBA" id="ARBA00022989"/>
    </source>
</evidence>
<evidence type="ECO:0000313" key="7">
    <source>
        <dbReference type="EMBL" id="ACD70728.1"/>
    </source>
</evidence>
<evidence type="ECO:0000256" key="3">
    <source>
        <dbReference type="ARBA" id="ARBA00022692"/>
    </source>
</evidence>
<dbReference type="PANTHER" id="PTHR47089">
    <property type="entry name" value="ABC TRANSPORTER, PERMEASE PROTEIN"/>
    <property type="match status" value="1"/>
</dbReference>
<feature type="transmembrane region" description="Helical" evidence="6">
    <location>
        <begin position="300"/>
        <end position="323"/>
    </location>
</feature>
<organism evidence="7 8">
    <name type="scientific">Treponema pallidum subsp. pallidum (strain SS14)</name>
    <dbReference type="NCBI Taxonomy" id="455434"/>
    <lineage>
        <taxon>Bacteria</taxon>
        <taxon>Pseudomonadati</taxon>
        <taxon>Spirochaetota</taxon>
        <taxon>Spirochaetia</taxon>
        <taxon>Spirochaetales</taxon>
        <taxon>Treponemataceae</taxon>
        <taxon>Treponema</taxon>
    </lineage>
</organism>
<feature type="transmembrane region" description="Helical" evidence="6">
    <location>
        <begin position="223"/>
        <end position="242"/>
    </location>
</feature>
<evidence type="ECO:0000256" key="5">
    <source>
        <dbReference type="ARBA" id="ARBA00023136"/>
    </source>
</evidence>
<dbReference type="GO" id="GO:0005886">
    <property type="term" value="C:plasma membrane"/>
    <property type="evidence" value="ECO:0007669"/>
    <property type="project" value="UniProtKB-SubCell"/>
</dbReference>
<feature type="transmembrane region" description="Helical" evidence="6">
    <location>
        <begin position="275"/>
        <end position="294"/>
    </location>
</feature>
<feature type="transmembrane region" description="Helical" evidence="6">
    <location>
        <begin position="181"/>
        <end position="202"/>
    </location>
</feature>
<name>A0A0H3BK61_TREPS</name>
<protein>
    <submittedName>
        <fullName evidence="7">Hypothetical integral membrane protein</fullName>
    </submittedName>
</protein>
<evidence type="ECO:0000256" key="1">
    <source>
        <dbReference type="ARBA" id="ARBA00004651"/>
    </source>
</evidence>
<reference evidence="7 8" key="1">
    <citation type="journal article" date="2008" name="BMC Microbiol.">
        <title>Complete genome sequence of Treponema pallidum ssp. pallidum strain SS14 determined with oligonucleotide arrays.</title>
        <authorList>
            <person name="Matejkova P."/>
            <person name="Strouhal M."/>
            <person name="Smajs D."/>
            <person name="Norris S.J."/>
            <person name="Palzkill T."/>
            <person name="Petrosino J.F."/>
            <person name="Sodergren E."/>
            <person name="Norton J.E."/>
            <person name="Singh J."/>
            <person name="Richmond T.A."/>
            <person name="Molla M.N."/>
            <person name="Albert T.J."/>
            <person name="Weinstock G.M."/>
        </authorList>
    </citation>
    <scope>NUCLEOTIDE SEQUENCE [LARGE SCALE GENOMIC DNA]</scope>
    <source>
        <strain evidence="7 8">SS14</strain>
    </source>
</reference>
<evidence type="ECO:0000313" key="8">
    <source>
        <dbReference type="Proteomes" id="UP000001202"/>
    </source>
</evidence>
<dbReference type="PATRIC" id="fig|455434.6.peg.303"/>
<keyword evidence="5 6" id="KW-0472">Membrane</keyword>
<evidence type="ECO:0000256" key="2">
    <source>
        <dbReference type="ARBA" id="ARBA00022475"/>
    </source>
</evidence>
<dbReference type="CDD" id="cd06580">
    <property type="entry name" value="TM_PBP1_transp_TpRbsC_like"/>
    <property type="match status" value="1"/>
</dbReference>
<sequence>MKRVINSCIAVLLGVAVMSAVIVLCSENPSVSLAAFFLKPFSTRGYIRALFHKAGLFVCMALGASCALKTGMINLGGDGQIYAAGFVTALLLREYWGVGFLLQWSVALLCALSVAGILACVSGILKAWLATSEMITSFLLSTACVPLIDALIITVTRDPAGNLLATAPVHSHFILQQQTSLFGVPAVLTYASLVALAVGCFFSYTRVGYQFRICGKAPEFGRFVGFPVWATYVWGMVLSGALFGLTGFFSVVGLFGTCYVGFSVGMGYAALAHALIAHAHITVLVPLAFFFAWMETASEAAVLGAHLTVNVVLFLQAAIFLLISAQWSAPWNAVRRGARRVYRFLVTVFCFRGEKHRTRRRHALSVHDTHHRRSRWE</sequence>
<accession>A0A0H3BK61</accession>
<dbReference type="RefSeq" id="WP_010881750.1">
    <property type="nucleotide sequence ID" value="NC_010741.1"/>
</dbReference>
<dbReference type="PANTHER" id="PTHR47089:SF1">
    <property type="entry name" value="GUANOSINE ABC TRANSPORTER PERMEASE PROTEIN NUPP"/>
    <property type="match status" value="1"/>
</dbReference>
<keyword evidence="4 6" id="KW-1133">Transmembrane helix</keyword>
<feature type="transmembrane region" description="Helical" evidence="6">
    <location>
        <begin position="49"/>
        <end position="68"/>
    </location>
</feature>
<gene>
    <name evidence="7" type="ordered locus">TPASS_0301</name>
</gene>
<dbReference type="GeneID" id="93876087"/>
<dbReference type="GO" id="GO:0022857">
    <property type="term" value="F:transmembrane transporter activity"/>
    <property type="evidence" value="ECO:0007669"/>
    <property type="project" value="InterPro"/>
</dbReference>
<proteinExistence type="predicted"/>
<dbReference type="KEGG" id="tpp:TPASS_0301"/>